<sequence>MTIDTDAAALLQLLQLVSPALPVGAFSYSEGLETLTQSDLLQTPAALEDWLLQELRYGAIRLEAAVVGRVHRAFLEDDLAQLAEWNHWLSAVREGAEIRQQSWQMGRSLVRLLNALYPELQPALTACEQPCNFAVAFGLAAAHCRIPVELSLLGYLQSWATNLITAAVKLVPLGQTEGQVTLLRLQDEFAIAADTILSLSDDRLFTSGWGAALASMQHETLYSRLFRS</sequence>
<protein>
    <recommendedName>
        <fullName evidence="3">Urease accessory protein UreF</fullName>
    </recommendedName>
</protein>
<dbReference type="InterPro" id="IPR038277">
    <property type="entry name" value="UreF_sf"/>
</dbReference>
<comment type="similarity">
    <text evidence="3">Belongs to the UreF family.</text>
</comment>
<evidence type="ECO:0000256" key="2">
    <source>
        <dbReference type="ARBA" id="ARBA00023186"/>
    </source>
</evidence>
<keyword evidence="3" id="KW-0963">Cytoplasm</keyword>
<evidence type="ECO:0000256" key="1">
    <source>
        <dbReference type="ARBA" id="ARBA00022988"/>
    </source>
</evidence>
<comment type="caution">
    <text evidence="4">The sequence shown here is derived from an EMBL/GenBank/DDBJ whole genome shotgun (WGS) entry which is preliminary data.</text>
</comment>
<evidence type="ECO:0000313" key="4">
    <source>
        <dbReference type="EMBL" id="MBE9077500.1"/>
    </source>
</evidence>
<proteinExistence type="inferred from homology"/>
<comment type="subunit">
    <text evidence="3">UreD, UreF and UreG form a complex that acts as a GTP-hydrolysis-dependent molecular chaperone, activating the urease apoprotein by helping to assemble the nickel containing metallocenter of UreC. The UreE protein probably delivers the nickel.</text>
</comment>
<dbReference type="GO" id="GO:0005737">
    <property type="term" value="C:cytoplasm"/>
    <property type="evidence" value="ECO:0007669"/>
    <property type="project" value="UniProtKB-SubCell"/>
</dbReference>
<accession>A0A8J7A7G5</accession>
<dbReference type="GO" id="GO:0016151">
    <property type="term" value="F:nickel cation binding"/>
    <property type="evidence" value="ECO:0007669"/>
    <property type="project" value="UniProtKB-UniRule"/>
</dbReference>
<dbReference type="AlphaFoldDB" id="A0A8J7A7G5"/>
<evidence type="ECO:0000256" key="3">
    <source>
        <dbReference type="HAMAP-Rule" id="MF_01385"/>
    </source>
</evidence>
<dbReference type="Pfam" id="PF01730">
    <property type="entry name" value="UreF"/>
    <property type="match status" value="1"/>
</dbReference>
<gene>
    <name evidence="3" type="primary">ureF</name>
    <name evidence="4" type="ORF">IQ241_09345</name>
</gene>
<comment type="subcellular location">
    <subcellularLocation>
        <location evidence="3">Cytoplasm</location>
    </subcellularLocation>
</comment>
<reference evidence="4" key="1">
    <citation type="submission" date="2020-10" db="EMBL/GenBank/DDBJ databases">
        <authorList>
            <person name="Castelo-Branco R."/>
            <person name="Eusebio N."/>
            <person name="Adriana R."/>
            <person name="Vieira A."/>
            <person name="Brugerolle De Fraissinette N."/>
            <person name="Rezende De Castro R."/>
            <person name="Schneider M.P."/>
            <person name="Vasconcelos V."/>
            <person name="Leao P.N."/>
        </authorList>
    </citation>
    <scope>NUCLEOTIDE SEQUENCE</scope>
    <source>
        <strain evidence="4">LEGE 07310</strain>
    </source>
</reference>
<keyword evidence="1 3" id="KW-0996">Nickel insertion</keyword>
<dbReference type="Proteomes" id="UP000636505">
    <property type="component" value="Unassembled WGS sequence"/>
</dbReference>
<organism evidence="4 5">
    <name type="scientific">Vasconcelosia minhoensis LEGE 07310</name>
    <dbReference type="NCBI Taxonomy" id="915328"/>
    <lineage>
        <taxon>Bacteria</taxon>
        <taxon>Bacillati</taxon>
        <taxon>Cyanobacteriota</taxon>
        <taxon>Cyanophyceae</taxon>
        <taxon>Nodosilineales</taxon>
        <taxon>Cymatolegaceae</taxon>
        <taxon>Vasconcelosia</taxon>
        <taxon>Vasconcelosia minhoensis</taxon>
    </lineage>
</organism>
<dbReference type="PANTHER" id="PTHR33620:SF1">
    <property type="entry name" value="UREASE ACCESSORY PROTEIN F"/>
    <property type="match status" value="1"/>
</dbReference>
<dbReference type="PIRSF" id="PIRSF009467">
    <property type="entry name" value="Ureas_acces_UreF"/>
    <property type="match status" value="1"/>
</dbReference>
<keyword evidence="5" id="KW-1185">Reference proteome</keyword>
<dbReference type="HAMAP" id="MF_01385">
    <property type="entry name" value="UreF"/>
    <property type="match status" value="1"/>
</dbReference>
<keyword evidence="2 3" id="KW-0143">Chaperone</keyword>
<evidence type="ECO:0000313" key="5">
    <source>
        <dbReference type="Proteomes" id="UP000636505"/>
    </source>
</evidence>
<dbReference type="PANTHER" id="PTHR33620">
    <property type="entry name" value="UREASE ACCESSORY PROTEIN F"/>
    <property type="match status" value="1"/>
</dbReference>
<dbReference type="InterPro" id="IPR002639">
    <property type="entry name" value="UreF"/>
</dbReference>
<dbReference type="Gene3D" id="1.10.4190.10">
    <property type="entry name" value="Urease accessory protein UreF"/>
    <property type="match status" value="1"/>
</dbReference>
<dbReference type="EMBL" id="JADEXG010000017">
    <property type="protein sequence ID" value="MBE9077500.1"/>
    <property type="molecule type" value="Genomic_DNA"/>
</dbReference>
<name>A0A8J7A7G5_9CYAN</name>
<comment type="function">
    <text evidence="3">Required for maturation of urease via the functional incorporation of the urease nickel metallocenter.</text>
</comment>